<dbReference type="InterPro" id="IPR017871">
    <property type="entry name" value="ABC_transporter-like_CS"/>
</dbReference>
<dbReference type="PANTHER" id="PTHR43820:SF2">
    <property type="entry name" value="ABC TRANSPORTER ATP-BINDING PROTEIN"/>
    <property type="match status" value="1"/>
</dbReference>
<dbReference type="RefSeq" id="WP_092684832.1">
    <property type="nucleotide sequence ID" value="NZ_FODT01000007.1"/>
</dbReference>
<dbReference type="InterPro" id="IPR003593">
    <property type="entry name" value="AAA+_ATPase"/>
</dbReference>
<dbReference type="CDD" id="cd03224">
    <property type="entry name" value="ABC_TM1139_LivF_branched"/>
    <property type="match status" value="1"/>
</dbReference>
<dbReference type="EMBL" id="FODT01000007">
    <property type="protein sequence ID" value="SEP04480.1"/>
    <property type="molecule type" value="Genomic_DNA"/>
</dbReference>
<evidence type="ECO:0000256" key="3">
    <source>
        <dbReference type="ARBA" id="ARBA00022741"/>
    </source>
</evidence>
<dbReference type="GO" id="GO:0005524">
    <property type="term" value="F:ATP binding"/>
    <property type="evidence" value="ECO:0007669"/>
    <property type="project" value="UniProtKB-KW"/>
</dbReference>
<proteinExistence type="inferred from homology"/>
<dbReference type="Proteomes" id="UP000199615">
    <property type="component" value="Unassembled WGS sequence"/>
</dbReference>
<sequence>MSELLSIEKLRAGYGEAVVLPELSLALKDGEALALLGRNGTGKTTLINSIVGVTRRFSGRIALGGVDVTTMRPDQRARAGIGWVPQERNIFKSLTVEENLTAVARPGPWTVARIYQMFPRLEERRGNFGNQLSGGEQQMLAIGRALTLNPKLLLLDEPTEGLAPIIVDELLTALGAITRSGGICTIIVEQNARKILGLADRVVILERGAIVHDATSAALKDDPATLERYLGVSGAAGTKS</sequence>
<dbReference type="PROSITE" id="PS50893">
    <property type="entry name" value="ABC_TRANSPORTER_2"/>
    <property type="match status" value="1"/>
</dbReference>
<organism evidence="8 9">
    <name type="scientific">Rhodopseudomonas pseudopalustris</name>
    <dbReference type="NCBI Taxonomy" id="1513892"/>
    <lineage>
        <taxon>Bacteria</taxon>
        <taxon>Pseudomonadati</taxon>
        <taxon>Pseudomonadota</taxon>
        <taxon>Alphaproteobacteria</taxon>
        <taxon>Hyphomicrobiales</taxon>
        <taxon>Nitrobacteraceae</taxon>
        <taxon>Rhodopseudomonas</taxon>
    </lineage>
</organism>
<dbReference type="PROSITE" id="PS00211">
    <property type="entry name" value="ABC_TRANSPORTER_1"/>
    <property type="match status" value="1"/>
</dbReference>
<name>A0A1H8UMM9_9BRAD</name>
<evidence type="ECO:0000313" key="8">
    <source>
        <dbReference type="EMBL" id="SEP04480.1"/>
    </source>
</evidence>
<keyword evidence="2" id="KW-0813">Transport</keyword>
<protein>
    <submittedName>
        <fullName evidence="8">Amino acid/amide ABC transporter ATP-binding protein 2, HAAT family</fullName>
    </submittedName>
</protein>
<evidence type="ECO:0000256" key="1">
    <source>
        <dbReference type="ARBA" id="ARBA00005417"/>
    </source>
</evidence>
<dbReference type="PANTHER" id="PTHR43820">
    <property type="entry name" value="HIGH-AFFINITY BRANCHED-CHAIN AMINO ACID TRANSPORT ATP-BINDING PROTEIN LIVF"/>
    <property type="match status" value="1"/>
</dbReference>
<dbReference type="GO" id="GO:0015658">
    <property type="term" value="F:branched-chain amino acid transmembrane transporter activity"/>
    <property type="evidence" value="ECO:0007669"/>
    <property type="project" value="TreeGrafter"/>
</dbReference>
<dbReference type="InterPro" id="IPR027417">
    <property type="entry name" value="P-loop_NTPase"/>
</dbReference>
<evidence type="ECO:0000313" key="9">
    <source>
        <dbReference type="Proteomes" id="UP000199615"/>
    </source>
</evidence>
<dbReference type="InterPro" id="IPR003439">
    <property type="entry name" value="ABC_transporter-like_ATP-bd"/>
</dbReference>
<evidence type="ECO:0000256" key="4">
    <source>
        <dbReference type="ARBA" id="ARBA00022840"/>
    </source>
</evidence>
<evidence type="ECO:0000256" key="6">
    <source>
        <dbReference type="ARBA" id="ARBA00024722"/>
    </source>
</evidence>
<dbReference type="SMART" id="SM00382">
    <property type="entry name" value="AAA"/>
    <property type="match status" value="1"/>
</dbReference>
<keyword evidence="4 8" id="KW-0067">ATP-binding</keyword>
<evidence type="ECO:0000259" key="7">
    <source>
        <dbReference type="PROSITE" id="PS50893"/>
    </source>
</evidence>
<keyword evidence="9" id="KW-1185">Reference proteome</keyword>
<comment type="function">
    <text evidence="6">Involved in beta-(1--&gt;2)glucan export. Transmembrane domains (TMD) form a pore in the inner membrane and the ATP-binding domain (NBD) is responsible for energy generation.</text>
</comment>
<dbReference type="Gene3D" id="3.40.50.300">
    <property type="entry name" value="P-loop containing nucleotide triphosphate hydrolases"/>
    <property type="match status" value="1"/>
</dbReference>
<dbReference type="SUPFAM" id="SSF52540">
    <property type="entry name" value="P-loop containing nucleoside triphosphate hydrolases"/>
    <property type="match status" value="1"/>
</dbReference>
<comment type="similarity">
    <text evidence="1">Belongs to the ABC transporter superfamily.</text>
</comment>
<dbReference type="GO" id="GO:0015807">
    <property type="term" value="P:L-amino acid transport"/>
    <property type="evidence" value="ECO:0007669"/>
    <property type="project" value="TreeGrafter"/>
</dbReference>
<dbReference type="Pfam" id="PF00005">
    <property type="entry name" value="ABC_tran"/>
    <property type="match status" value="1"/>
</dbReference>
<feature type="domain" description="ABC transporter" evidence="7">
    <location>
        <begin position="5"/>
        <end position="232"/>
    </location>
</feature>
<evidence type="ECO:0000256" key="5">
    <source>
        <dbReference type="ARBA" id="ARBA00022970"/>
    </source>
</evidence>
<keyword evidence="3" id="KW-0547">Nucleotide-binding</keyword>
<dbReference type="GO" id="GO:0016887">
    <property type="term" value="F:ATP hydrolysis activity"/>
    <property type="evidence" value="ECO:0007669"/>
    <property type="project" value="InterPro"/>
</dbReference>
<gene>
    <name evidence="8" type="ORF">SAMN05444123_107149</name>
</gene>
<reference evidence="9" key="1">
    <citation type="submission" date="2016-10" db="EMBL/GenBank/DDBJ databases">
        <authorList>
            <person name="Varghese N."/>
            <person name="Submissions S."/>
        </authorList>
    </citation>
    <scope>NUCLEOTIDE SEQUENCE [LARGE SCALE GENOMIC DNA]</scope>
    <source>
        <strain evidence="9">DSM 123</strain>
    </source>
</reference>
<accession>A0A1H8UMM9</accession>
<evidence type="ECO:0000256" key="2">
    <source>
        <dbReference type="ARBA" id="ARBA00022448"/>
    </source>
</evidence>
<dbReference type="OrthoDB" id="9776369at2"/>
<dbReference type="InterPro" id="IPR052156">
    <property type="entry name" value="BCAA_Transport_ATP-bd_LivF"/>
</dbReference>
<keyword evidence="5" id="KW-0029">Amino-acid transport</keyword>
<dbReference type="AlphaFoldDB" id="A0A1H8UMM9"/>